<keyword evidence="2" id="KW-0479">Metal-binding</keyword>
<evidence type="ECO:0000313" key="12">
    <source>
        <dbReference type="EMBL" id="GBP64286.1"/>
    </source>
</evidence>
<dbReference type="GO" id="GO:0005634">
    <property type="term" value="C:nucleus"/>
    <property type="evidence" value="ECO:0007669"/>
    <property type="project" value="UniProtKB-SubCell"/>
</dbReference>
<dbReference type="GO" id="GO:0000978">
    <property type="term" value="F:RNA polymerase II cis-regulatory region sequence-specific DNA binding"/>
    <property type="evidence" value="ECO:0007669"/>
    <property type="project" value="TreeGrafter"/>
</dbReference>
<dbReference type="EMBL" id="BGZK01000893">
    <property type="protein sequence ID" value="GBP64286.1"/>
    <property type="molecule type" value="Genomic_DNA"/>
</dbReference>
<keyword evidence="9" id="KW-0539">Nucleus</keyword>
<organism evidence="12 13">
    <name type="scientific">Eumeta variegata</name>
    <name type="common">Bagworm moth</name>
    <name type="synonym">Eumeta japonica</name>
    <dbReference type="NCBI Taxonomy" id="151549"/>
    <lineage>
        <taxon>Eukaryota</taxon>
        <taxon>Metazoa</taxon>
        <taxon>Ecdysozoa</taxon>
        <taxon>Arthropoda</taxon>
        <taxon>Hexapoda</taxon>
        <taxon>Insecta</taxon>
        <taxon>Pterygota</taxon>
        <taxon>Neoptera</taxon>
        <taxon>Endopterygota</taxon>
        <taxon>Lepidoptera</taxon>
        <taxon>Glossata</taxon>
        <taxon>Ditrysia</taxon>
        <taxon>Tineoidea</taxon>
        <taxon>Psychidae</taxon>
        <taxon>Oiketicinae</taxon>
        <taxon>Eumeta</taxon>
    </lineage>
</organism>
<keyword evidence="3" id="KW-0863">Zinc-finger</keyword>
<dbReference type="OrthoDB" id="8832025at2759"/>
<reference evidence="12 13" key="1">
    <citation type="journal article" date="2019" name="Commun. Biol.">
        <title>The bagworm genome reveals a unique fibroin gene that provides high tensile strength.</title>
        <authorList>
            <person name="Kono N."/>
            <person name="Nakamura H."/>
            <person name="Ohtoshi R."/>
            <person name="Tomita M."/>
            <person name="Numata K."/>
            <person name="Arakawa K."/>
        </authorList>
    </citation>
    <scope>NUCLEOTIDE SEQUENCE [LARGE SCALE GENOMIC DNA]</scope>
</reference>
<evidence type="ECO:0000256" key="3">
    <source>
        <dbReference type="ARBA" id="ARBA00022771"/>
    </source>
</evidence>
<proteinExistence type="predicted"/>
<sequence length="185" mass="20515">MRHPGTSIKDEMFDHHSQIEIIPCKVCGDKSSGVHYGVITCEGCKGFFRRSQSTAPGLNPYPCLIRTSLLHYSSTSHLFEYHSQPFIDTHLTPGYHPSSPFERMINDNRTPACTQSFTSYNSRLIPPGSRPVLRKQCEGGFINTVPCFSGELPVPEEQGVRGRPGQPQPLPVLPPPEMPEAGHES</sequence>
<dbReference type="AlphaFoldDB" id="A0A4C1XK26"/>
<comment type="caution">
    <text evidence="12">The sequence shown here is derived from an EMBL/GenBank/DDBJ whole genome shotgun (WGS) entry which is preliminary data.</text>
</comment>
<evidence type="ECO:0000256" key="2">
    <source>
        <dbReference type="ARBA" id="ARBA00022723"/>
    </source>
</evidence>
<evidence type="ECO:0000256" key="9">
    <source>
        <dbReference type="ARBA" id="ARBA00023242"/>
    </source>
</evidence>
<dbReference type="SUPFAM" id="SSF57716">
    <property type="entry name" value="Glucocorticoid receptor-like (DNA-binding domain)"/>
    <property type="match status" value="1"/>
</dbReference>
<dbReference type="Proteomes" id="UP000299102">
    <property type="component" value="Unassembled WGS sequence"/>
</dbReference>
<gene>
    <name evidence="12" type="primary">Hr3</name>
    <name evidence="12" type="ORF">EVAR_45334_1</name>
</gene>
<dbReference type="Gene3D" id="3.30.50.10">
    <property type="entry name" value="Erythroid Transcription Factor GATA-1, subunit A"/>
    <property type="match status" value="1"/>
</dbReference>
<keyword evidence="6" id="KW-0238">DNA-binding</keyword>
<dbReference type="Pfam" id="PF00105">
    <property type="entry name" value="zf-C4"/>
    <property type="match status" value="1"/>
</dbReference>
<evidence type="ECO:0000256" key="10">
    <source>
        <dbReference type="SAM" id="MobiDB-lite"/>
    </source>
</evidence>
<name>A0A4C1XK26_EUMVA</name>
<feature type="compositionally biased region" description="Pro residues" evidence="10">
    <location>
        <begin position="166"/>
        <end position="178"/>
    </location>
</feature>
<dbReference type="InterPro" id="IPR013088">
    <property type="entry name" value="Znf_NHR/GATA"/>
</dbReference>
<protein>
    <submittedName>
        <fullName evidence="12">Probable nuclear hormone receptor HR3</fullName>
    </submittedName>
</protein>
<dbReference type="PROSITE" id="PS00031">
    <property type="entry name" value="NUCLEAR_REC_DBD_1"/>
    <property type="match status" value="1"/>
</dbReference>
<dbReference type="PRINTS" id="PR00047">
    <property type="entry name" value="STROIDFINGER"/>
</dbReference>
<keyword evidence="5" id="KW-0805">Transcription regulation</keyword>
<evidence type="ECO:0000313" key="13">
    <source>
        <dbReference type="Proteomes" id="UP000299102"/>
    </source>
</evidence>
<keyword evidence="4" id="KW-0862">Zinc</keyword>
<dbReference type="PANTHER" id="PTHR45805:SF2">
    <property type="entry name" value="NUCLEAR HORMONE RECEPTOR HR3-RELATED"/>
    <property type="match status" value="1"/>
</dbReference>
<dbReference type="STRING" id="151549.A0A4C1XK26"/>
<evidence type="ECO:0000259" key="11">
    <source>
        <dbReference type="PROSITE" id="PS51030"/>
    </source>
</evidence>
<evidence type="ECO:0000256" key="5">
    <source>
        <dbReference type="ARBA" id="ARBA00023015"/>
    </source>
</evidence>
<feature type="domain" description="Nuclear receptor" evidence="11">
    <location>
        <begin position="21"/>
        <end position="63"/>
    </location>
</feature>
<keyword evidence="8 12" id="KW-0675">Receptor</keyword>
<keyword evidence="13" id="KW-1185">Reference proteome</keyword>
<feature type="region of interest" description="Disordered" evidence="10">
    <location>
        <begin position="153"/>
        <end position="185"/>
    </location>
</feature>
<dbReference type="GO" id="GO:0008270">
    <property type="term" value="F:zinc ion binding"/>
    <property type="evidence" value="ECO:0007669"/>
    <property type="project" value="UniProtKB-KW"/>
</dbReference>
<dbReference type="InterPro" id="IPR001628">
    <property type="entry name" value="Znf_hrmn_rcpt"/>
</dbReference>
<dbReference type="GO" id="GO:0004879">
    <property type="term" value="F:nuclear receptor activity"/>
    <property type="evidence" value="ECO:0007669"/>
    <property type="project" value="TreeGrafter"/>
</dbReference>
<dbReference type="PANTHER" id="PTHR45805">
    <property type="entry name" value="NUCLEAR HORMONE RECEPTOR HR3-RELATED"/>
    <property type="match status" value="1"/>
</dbReference>
<evidence type="ECO:0000256" key="8">
    <source>
        <dbReference type="ARBA" id="ARBA00023170"/>
    </source>
</evidence>
<evidence type="ECO:0000256" key="1">
    <source>
        <dbReference type="ARBA" id="ARBA00004123"/>
    </source>
</evidence>
<keyword evidence="7" id="KW-0804">Transcription</keyword>
<dbReference type="PROSITE" id="PS51030">
    <property type="entry name" value="NUCLEAR_REC_DBD_2"/>
    <property type="match status" value="1"/>
</dbReference>
<evidence type="ECO:0000256" key="7">
    <source>
        <dbReference type="ARBA" id="ARBA00023163"/>
    </source>
</evidence>
<evidence type="ECO:0000256" key="6">
    <source>
        <dbReference type="ARBA" id="ARBA00023125"/>
    </source>
</evidence>
<accession>A0A4C1XK26</accession>
<evidence type="ECO:0000256" key="4">
    <source>
        <dbReference type="ARBA" id="ARBA00022833"/>
    </source>
</evidence>
<dbReference type="SMART" id="SM00399">
    <property type="entry name" value="ZnF_C4"/>
    <property type="match status" value="1"/>
</dbReference>
<comment type="subcellular location">
    <subcellularLocation>
        <location evidence="1">Nucleus</location>
    </subcellularLocation>
</comment>